<reference evidence="2" key="1">
    <citation type="submission" date="2019-12" db="EMBL/GenBank/DDBJ databases">
        <title>Genome sequence of Babesia ovis.</title>
        <authorList>
            <person name="Yamagishi J."/>
            <person name="Sevinc F."/>
            <person name="Xuan X."/>
        </authorList>
    </citation>
    <scope>NUCLEOTIDE SEQUENCE</scope>
    <source>
        <strain evidence="2">Selcuk</strain>
    </source>
</reference>
<dbReference type="OrthoDB" id="361394at2759"/>
<organism evidence="2 3">
    <name type="scientific">Babesia ovis</name>
    <dbReference type="NCBI Taxonomy" id="5869"/>
    <lineage>
        <taxon>Eukaryota</taxon>
        <taxon>Sar</taxon>
        <taxon>Alveolata</taxon>
        <taxon>Apicomplexa</taxon>
        <taxon>Aconoidasida</taxon>
        <taxon>Piroplasmida</taxon>
        <taxon>Babesiidae</taxon>
        <taxon>Babesia</taxon>
    </lineage>
</organism>
<accession>A0A9W5TEK8</accession>
<evidence type="ECO:0000256" key="1">
    <source>
        <dbReference type="SAM" id="MobiDB-lite"/>
    </source>
</evidence>
<comment type="caution">
    <text evidence="2">The sequence shown here is derived from an EMBL/GenBank/DDBJ whole genome shotgun (WGS) entry which is preliminary data.</text>
</comment>
<keyword evidence="3" id="KW-1185">Reference proteome</keyword>
<protein>
    <submittedName>
        <fullName evidence="2">Uncharacterized protein</fullName>
    </submittedName>
</protein>
<dbReference type="EMBL" id="BLIY01000024">
    <property type="protein sequence ID" value="GFE55833.1"/>
    <property type="molecule type" value="Genomic_DNA"/>
</dbReference>
<feature type="region of interest" description="Disordered" evidence="1">
    <location>
        <begin position="2601"/>
        <end position="2628"/>
    </location>
</feature>
<feature type="compositionally biased region" description="Polar residues" evidence="1">
    <location>
        <begin position="2601"/>
        <end position="2613"/>
    </location>
</feature>
<feature type="region of interest" description="Disordered" evidence="1">
    <location>
        <begin position="1617"/>
        <end position="1636"/>
    </location>
</feature>
<proteinExistence type="predicted"/>
<sequence>MKSRRCAERKPRRRLCREVVHKTPRLPEGLIRHQSETIDIDEVIFCVLDSLVDGNPETENAATNAVLRFARLQQNFTIRAILHFLEVQRTTESHQRQLLSLLRKCITQSHDTIPSTVMRDVLLFMLKELNFLDAGDPRQSVIVETVNETAVLCPAFSVEVILAFIRDMRQESSCLTDTLCVYIRVLTHVYSQACHNDYIRSVDVVGQILSLYDKSTLSVEAGELCKNLASLLCTLSKALYTLDDYMDDSISTGSTSGICEALDLEDLALRKFTQWYCCYENYTPSIDRPNGSQMDIAGLDKLGSLFNNISTGETDVVWSARSHDSGSQISGNRPVVRSLRLGSQKRVLSFAAALHATQSVGEVNNRFTSSATEQSISIGRSPLQPDDVSNIRFDSLLGDFSVSSGNQQGSVHRSLSLVADASQSTALSPLEIPTKGNIRSVFRNLDYLRNIDPLVPKHKVDVLEPIVQTVSGPMGIPTVGVPADFQDVLEPLYGLMIEQSLVSIYTHPHYHVSCLEALFGLSMLFKHVSSSVITLYGATLLDSIIVKFYHYIPSMQYHNWTTKPKGSSVWMSMHRESSDTYRNKIATIFSSIGAYGDKVSMLPPSALVIALLHLCKVLLKRYPQCVVTQLPNICEVLFGMLMGLHACGKANLLASCDSSLVSFKPDEDMLLRKCCITQFLDVNELSDCKHFVRTLVAACRFFSSSPLTRCYFFDFLFRKAEHAADREVSVALFMLGWSCSLSSLRDSLIIPKSRNAMLTEIAKNGPIFWRLIDTLHMLLGKVPMASANPHMLRLLVALINHLSRGHWLLLHCLAGYKAAPNYGSDFYPTNAQMRVTRAVHALIDFVFSLKVVYDLEKRITENEMLTKAVNQKLNSDFFRKMYCGHHASTYDTGLLVTGSRSFEKFLVSHSGDCMFVYLCHILLTNSKMSVFTALRALCSLFTKSNNDTPLTTKCSLQVLNRLLALVLVYLHDPVNYFCEAYAAAKALPCITELIYRRKIALYSNDTPKWSKADYRGLDVFVLIYEPGDTYGHLSGTDHIVHHFEKTAKVLRAIASLPNGDGNIDILQQLLRISQGLKPPPTTYTSLLKLVNLQSSNLLTAYHGLGILQILGAFSYHSVDMCSAMLDVLLGYRGPKASGSWDNGFPLDQSISALIPSFLRNTPLMLNISEQMRYTMLQLGIYTRTLHCRGSAFNLVDHVLQDANMYFVTSSDDYLQQELYIISAMILANIARHKLYRRPVLARIYYSLRSKLPSTGALFTKFTSSNFGDNLKHIAITALCYIYRWIYSVEGDNLLDTVDIASLALEVSQHQECVTKAAEESHLVQKYNACFRENSGQMLASDLGHSEVIRCVIAPLLYFNQFETDSAAQLAIARGFVYMSRDENFTPQDSTSYRFPLVALRRILYFISKPTLKEFGANIYHDSSSVENQCVQLFKHVSWDLNFEDIRPFETTLSKNDTLSYCSSVSMAYFAALCIISDTIVPSDNIIPSLDVILSFSDFWHCHVTQVGTRQYIDCSGLVSRFMRNSVEQKGWLGLSQIMTMALFLGNTFSDAMIQHRLSLILEFLRGLDLSKFPSVYSSKNKDNSLPDPGTYTNHGGTETTVHDCISPECSAEIQSFNTATSQQDGDNTRTQPNDDRDDHMCFIESVLMLWAHIIRLDSTSPLRAAVGNSLERLLYYGRTSIHSRTASITQSARIHGAVMSPLYGPDHMDPQVIVQRNMDSIDHLQSIAIESTVEMLHDIPQLVDNRERIDLLIPKESLMLALLCCMKYLSATSCLSESFAEILQLILQERYSDLDHEHLESILASIFCNFSPAFENSNVPCSLHNFVIDLAQTDFDVLCNVIFAKECSYSPKFRLSVTALVTTNCWLMLQLLEFLENCLLSRYRLHCTSGHTVPMDYILDFVEHIYLSSDEKILYSSEGIRFITALVLHFYWLLKHCKDDVLDLCRFKAICSRLVTKIKGDTTSNNKLTQNAISAHDGHLVTNGTTSYKCFRSVLMSSMCYIKYYISFLETLLQSQVEYKTDPTHVYYQSGDSNVQLHTEYKLQFVHICLSLFCSLLRDGAFRLHGSQVLGLIHRITLLKDYKRFYYRALHYYIAAVELAPTSLYTRRLIVTGVPSSRSRHSMSYNTSDDEFNGDVMTPVVLGTLAVPTDGVDGLRHCVLDRLVLSILDDISQPLTTNVLYWLQRAAGSLLKFVTAHSSYRVRNLKLMIARLLRSYHLLCRDNRHTLTAFTELYMAIAQWLKAHLDKGWSIPVEVQRHLLPPLGIAILHRDVLGSSATYTKLLRSITKVITNDHGSHSGNVSDLMTSLKALLMRKSSHLVSSQWCMCGCNNPTLKHYSGDRFCICYGFYLLDLFSSCFPMYKLDLEAIATESIGPEMARLRKDEHMKRTTKVLFGNYNDANIEQSMLMGRLAAISSGGTLIDHDRGFVDLSDIYQVRPVRLPTESSNNPWNNWMKQSPSHMLTARSIRTGSFDEPMLHSDIKRCSSADGRIYDTSDDAVNLLLGLSAPPSFDPSDINHWYTAQMSRSMETGNRYSANSYNSLESLRFGRRLPPAVTVPTNEQVLSNTAVDSKGLDTLCGSQLEVQRGETKQTHCVTQSINSETSENCGNSQENIDIMPNTGRSTKNVDDPLIENTIVDRSVASDGFRLPPPLKRSISHTSSVFDEFACIPADKTFSADNTPILRSAWFGRPMLPHGGNLLALPHTGSDIGPNVPIYNRTLIRRKTLGKALNRLPCLPNLMQLVNIADFEVQCDGHLKRIHTFTGDAPEPMNSMDSSRTASEVTFFDISNLEVIWNSTLYTSPLVYRHLLIKRYMTRPSLYIKLFGGEHKHACHELAVEGYSIKSYQTDSPKLDLLGQLSVKSEPTTPQAALAKLPDTQLRSDTGCIPEHVIVNAIRGAAAILHLAVIYLNSEEDRLRQYILERWPHCFIEMARYNAIMHFDACAKLAAKQLCKMVDTSSGNVKRVLLESMELFAMIRSNSLNCD</sequence>
<feature type="compositionally biased region" description="Polar residues" evidence="1">
    <location>
        <begin position="1617"/>
        <end position="1631"/>
    </location>
</feature>
<evidence type="ECO:0000313" key="3">
    <source>
        <dbReference type="Proteomes" id="UP001057455"/>
    </source>
</evidence>
<name>A0A9W5TEK8_BABOV</name>
<gene>
    <name evidence="2" type="ORF">BaOVIS_032370</name>
</gene>
<evidence type="ECO:0000313" key="2">
    <source>
        <dbReference type="EMBL" id="GFE55833.1"/>
    </source>
</evidence>
<dbReference type="Proteomes" id="UP001057455">
    <property type="component" value="Unassembled WGS sequence"/>
</dbReference>